<dbReference type="EMBL" id="KN840556">
    <property type="protein sequence ID" value="KIP04988.1"/>
    <property type="molecule type" value="Genomic_DNA"/>
</dbReference>
<dbReference type="HOGENOM" id="CLU_073647_1_0_1"/>
<dbReference type="OrthoDB" id="630895at2759"/>
<organism evidence="2 3">
    <name type="scientific">Phlebiopsis gigantea (strain 11061_1 CR5-6)</name>
    <name type="common">White-rot fungus</name>
    <name type="synonym">Peniophora gigantea</name>
    <dbReference type="NCBI Taxonomy" id="745531"/>
    <lineage>
        <taxon>Eukaryota</taxon>
        <taxon>Fungi</taxon>
        <taxon>Dikarya</taxon>
        <taxon>Basidiomycota</taxon>
        <taxon>Agaricomycotina</taxon>
        <taxon>Agaricomycetes</taxon>
        <taxon>Polyporales</taxon>
        <taxon>Phanerochaetaceae</taxon>
        <taxon>Phlebiopsis</taxon>
    </lineage>
</organism>
<evidence type="ECO:0000313" key="3">
    <source>
        <dbReference type="Proteomes" id="UP000053257"/>
    </source>
</evidence>
<dbReference type="PANTHER" id="PTHR43328">
    <property type="entry name" value="ACETYLTRANSFERASE-RELATED"/>
    <property type="match status" value="1"/>
</dbReference>
<name>A0A0C3PGS1_PHLG1</name>
<dbReference type="Proteomes" id="UP000053257">
    <property type="component" value="Unassembled WGS sequence"/>
</dbReference>
<reference evidence="2 3" key="1">
    <citation type="journal article" date="2014" name="PLoS Genet.">
        <title>Analysis of the Phlebiopsis gigantea genome, transcriptome and secretome provides insight into its pioneer colonization strategies of wood.</title>
        <authorList>
            <person name="Hori C."/>
            <person name="Ishida T."/>
            <person name="Igarashi K."/>
            <person name="Samejima M."/>
            <person name="Suzuki H."/>
            <person name="Master E."/>
            <person name="Ferreira P."/>
            <person name="Ruiz-Duenas F.J."/>
            <person name="Held B."/>
            <person name="Canessa P."/>
            <person name="Larrondo L.F."/>
            <person name="Schmoll M."/>
            <person name="Druzhinina I.S."/>
            <person name="Kubicek C.P."/>
            <person name="Gaskell J.A."/>
            <person name="Kersten P."/>
            <person name="St John F."/>
            <person name="Glasner J."/>
            <person name="Sabat G."/>
            <person name="Splinter BonDurant S."/>
            <person name="Syed K."/>
            <person name="Yadav J."/>
            <person name="Mgbeahuruike A.C."/>
            <person name="Kovalchuk A."/>
            <person name="Asiegbu F.O."/>
            <person name="Lackner G."/>
            <person name="Hoffmeister D."/>
            <person name="Rencoret J."/>
            <person name="Gutierrez A."/>
            <person name="Sun H."/>
            <person name="Lindquist E."/>
            <person name="Barry K."/>
            <person name="Riley R."/>
            <person name="Grigoriev I.V."/>
            <person name="Henrissat B."/>
            <person name="Kues U."/>
            <person name="Berka R.M."/>
            <person name="Martinez A.T."/>
            <person name="Covert S.F."/>
            <person name="Blanchette R.A."/>
            <person name="Cullen D."/>
        </authorList>
    </citation>
    <scope>NUCLEOTIDE SEQUENCE [LARGE SCALE GENOMIC DNA]</scope>
    <source>
        <strain evidence="2 3">11061_1 CR5-6</strain>
    </source>
</reference>
<evidence type="ECO:0000313" key="2">
    <source>
        <dbReference type="EMBL" id="KIP04988.1"/>
    </source>
</evidence>
<evidence type="ECO:0000259" key="1">
    <source>
        <dbReference type="Pfam" id="PF13302"/>
    </source>
</evidence>
<gene>
    <name evidence="2" type="ORF">PHLGIDRAFT_92733</name>
</gene>
<dbReference type="InterPro" id="IPR016181">
    <property type="entry name" value="Acyl_CoA_acyltransferase"/>
</dbReference>
<sequence>MASQDLSPLRFNPKTGEAYIPFPAPHTNLILTPPRLTDANANYAMMNDPKVISTLEGPPYPYLESHATEWVTSITKEAEAALQEYKDAVAQSTDGSRKLVSRCPVRYIREVQEDGTDVYLGDVDIHRCGYPDVQDAAERARLCRENESRELGDPELMWCIGDCLASSHHGKGIMTAAFRTLMTEWYVPCMGVKAMRVEAFEGNIGSVKVFEKNGFKMVDTVPCPKLNPYGVLRTGLHVLIWRASST</sequence>
<dbReference type="GO" id="GO:0016747">
    <property type="term" value="F:acyltransferase activity, transferring groups other than amino-acyl groups"/>
    <property type="evidence" value="ECO:0007669"/>
    <property type="project" value="InterPro"/>
</dbReference>
<dbReference type="AlphaFoldDB" id="A0A0C3PGS1"/>
<dbReference type="PANTHER" id="PTHR43328:SF1">
    <property type="entry name" value="N-ACETYLTRANSFERASE DOMAIN-CONTAINING PROTEIN"/>
    <property type="match status" value="1"/>
</dbReference>
<dbReference type="Pfam" id="PF13302">
    <property type="entry name" value="Acetyltransf_3"/>
    <property type="match status" value="1"/>
</dbReference>
<keyword evidence="3" id="KW-1185">Reference proteome</keyword>
<dbReference type="SUPFAM" id="SSF55729">
    <property type="entry name" value="Acyl-CoA N-acyltransferases (Nat)"/>
    <property type="match status" value="1"/>
</dbReference>
<accession>A0A0C3PGS1</accession>
<feature type="domain" description="N-acetyltransferase" evidence="1">
    <location>
        <begin position="29"/>
        <end position="216"/>
    </location>
</feature>
<dbReference type="InterPro" id="IPR000182">
    <property type="entry name" value="GNAT_dom"/>
</dbReference>
<proteinExistence type="predicted"/>
<dbReference type="Gene3D" id="3.40.630.30">
    <property type="match status" value="1"/>
</dbReference>
<protein>
    <recommendedName>
        <fullName evidence="1">N-acetyltransferase domain-containing protein</fullName>
    </recommendedName>
</protein>
<dbReference type="STRING" id="745531.A0A0C3PGS1"/>